<sequence>MSIQCPICLQHVVQTDIEVHVEKCLEPQKRESYTLRQKSSSIVPSDVNSFFKKKTPIKRKSTERKDFESNINDKKKKKKTPLINSSTHAKPSVRDILDHNNNNVSNTEFESFFSSNEEKENKSPVKLEADGSNFNEKFDENKFFPISPDSFKPIKYKKEIGKLKSLLLGDIPLAEQMRPNNFDNFYGQNSFGAKNLLKELFISNKIPSLLLWGPPGCGKTSFAHIISRRCKESDSKYRFVTLSATMAGINDVKDEIKVAKNEKKLTSRKTVLFIDEIHRFNKMQQDTFLPYVEDGTIVLIGATTENPSFYINNALNSRCHVVIFNSLETEVILKILQNAVELLNETDQKVAKCRFEEGALNLIAQYANGDARCALNKLDMILQAKKESIHESQTNSQISCELIREELQRCCVNYDKAGDEHYNLISALHKSIRGSDVDASIYWLARMLEGGEKPLYIARRLVRIASEDIGLADSNALPQAVSAYQACHFIGMPECDIILAQVVVYLANAPKSIAVYEAYKNAKDFIKNCSGSQPEVPLHLRNAPTKLMENLGYGKDYKYTPLFKENPVQEYLPKSMLGKKFFNATEEGN</sequence>
<dbReference type="PANTHER" id="PTHR13779">
    <property type="entry name" value="WERNER HELICASE-INTERACTING PROTEIN 1 FAMILY MEMBER"/>
    <property type="match status" value="1"/>
</dbReference>
<dbReference type="Gene3D" id="1.10.3710.10">
    <property type="entry name" value="DNA polymerase III clamp loader subunits, C-terminal domain"/>
    <property type="match status" value="1"/>
</dbReference>
<dbReference type="CDD" id="cd18139">
    <property type="entry name" value="HLD_clamp_RarA"/>
    <property type="match status" value="1"/>
</dbReference>
<organism evidence="6 7">
    <name type="scientific">Hydra vulgaris</name>
    <name type="common">Hydra</name>
    <name type="synonym">Hydra attenuata</name>
    <dbReference type="NCBI Taxonomy" id="6087"/>
    <lineage>
        <taxon>Eukaryota</taxon>
        <taxon>Metazoa</taxon>
        <taxon>Cnidaria</taxon>
        <taxon>Hydrozoa</taxon>
        <taxon>Hydroidolina</taxon>
        <taxon>Anthoathecata</taxon>
        <taxon>Aplanulata</taxon>
        <taxon>Hydridae</taxon>
        <taxon>Hydra</taxon>
    </lineage>
</organism>
<accession>A0ABM4DNF0</accession>
<dbReference type="InterPro" id="IPR051314">
    <property type="entry name" value="AAA_ATPase_RarA/MGS1/WRNIP1"/>
</dbReference>
<dbReference type="Proteomes" id="UP001652625">
    <property type="component" value="Chromosome 15"/>
</dbReference>
<dbReference type="InterPro" id="IPR021886">
    <property type="entry name" value="MgsA_C"/>
</dbReference>
<evidence type="ECO:0000313" key="6">
    <source>
        <dbReference type="Proteomes" id="UP001652625"/>
    </source>
</evidence>
<dbReference type="Pfam" id="PF12002">
    <property type="entry name" value="MgsA_C"/>
    <property type="match status" value="1"/>
</dbReference>
<name>A0ABM4DNF0_HYDVU</name>
<dbReference type="Gene3D" id="3.40.50.300">
    <property type="entry name" value="P-loop containing nucleotide triphosphate hydrolases"/>
    <property type="match status" value="1"/>
</dbReference>
<feature type="region of interest" description="Disordered" evidence="4">
    <location>
        <begin position="53"/>
        <end position="97"/>
    </location>
</feature>
<gene>
    <name evidence="7" type="primary">LOC136072041</name>
</gene>
<keyword evidence="6" id="KW-1185">Reference proteome</keyword>
<evidence type="ECO:0000256" key="3">
    <source>
        <dbReference type="ARBA" id="ARBA00022840"/>
    </source>
</evidence>
<dbReference type="CDD" id="cd00009">
    <property type="entry name" value="AAA"/>
    <property type="match status" value="1"/>
</dbReference>
<dbReference type="SUPFAM" id="SSF48019">
    <property type="entry name" value="post-AAA+ oligomerization domain-like"/>
    <property type="match status" value="1"/>
</dbReference>
<feature type="domain" description="AAA+ ATPase" evidence="5">
    <location>
        <begin position="205"/>
        <end position="327"/>
    </location>
</feature>
<reference evidence="7" key="1">
    <citation type="submission" date="2025-08" db="UniProtKB">
        <authorList>
            <consortium name="RefSeq"/>
        </authorList>
    </citation>
    <scope>IDENTIFICATION</scope>
</reference>
<evidence type="ECO:0000256" key="1">
    <source>
        <dbReference type="ARBA" id="ARBA00008959"/>
    </source>
</evidence>
<dbReference type="InterPro" id="IPR003593">
    <property type="entry name" value="AAA+_ATPase"/>
</dbReference>
<dbReference type="RefSeq" id="XP_065676090.1">
    <property type="nucleotide sequence ID" value="XM_065820018.1"/>
</dbReference>
<proteinExistence type="inferred from homology"/>
<keyword evidence="3" id="KW-0067">ATP-binding</keyword>
<comment type="similarity">
    <text evidence="1">Belongs to the AAA ATPase family. RarA/MGS1/WRNIP1 subfamily.</text>
</comment>
<protein>
    <submittedName>
        <fullName evidence="7">ATPase WRNIP1-like</fullName>
    </submittedName>
</protein>
<dbReference type="Pfam" id="PF16193">
    <property type="entry name" value="AAA_assoc_2"/>
    <property type="match status" value="1"/>
</dbReference>
<evidence type="ECO:0000313" key="7">
    <source>
        <dbReference type="RefSeq" id="XP_065676090.1"/>
    </source>
</evidence>
<dbReference type="SMART" id="SM00382">
    <property type="entry name" value="AAA"/>
    <property type="match status" value="1"/>
</dbReference>
<dbReference type="SUPFAM" id="SSF52540">
    <property type="entry name" value="P-loop containing nucleoside triphosphate hydrolases"/>
    <property type="match status" value="1"/>
</dbReference>
<evidence type="ECO:0000256" key="4">
    <source>
        <dbReference type="SAM" id="MobiDB-lite"/>
    </source>
</evidence>
<dbReference type="Pfam" id="PF00004">
    <property type="entry name" value="AAA"/>
    <property type="match status" value="1"/>
</dbReference>
<dbReference type="GeneID" id="136072041"/>
<feature type="compositionally biased region" description="Basic residues" evidence="4">
    <location>
        <begin position="53"/>
        <end position="62"/>
    </location>
</feature>
<evidence type="ECO:0000256" key="2">
    <source>
        <dbReference type="ARBA" id="ARBA00022741"/>
    </source>
</evidence>
<dbReference type="InterPro" id="IPR008921">
    <property type="entry name" value="DNA_pol3_clamp-load_cplx_C"/>
</dbReference>
<dbReference type="Gene3D" id="1.20.272.10">
    <property type="match status" value="1"/>
</dbReference>
<keyword evidence="2" id="KW-0547">Nucleotide-binding</keyword>
<evidence type="ECO:0000259" key="5">
    <source>
        <dbReference type="SMART" id="SM00382"/>
    </source>
</evidence>
<dbReference type="PANTHER" id="PTHR13779:SF7">
    <property type="entry name" value="ATPASE WRNIP1"/>
    <property type="match status" value="1"/>
</dbReference>
<dbReference type="InterPro" id="IPR027417">
    <property type="entry name" value="P-loop_NTPase"/>
</dbReference>
<dbReference type="InterPro" id="IPR032423">
    <property type="entry name" value="AAA_assoc_2"/>
</dbReference>
<dbReference type="Gene3D" id="1.10.8.60">
    <property type="match status" value="1"/>
</dbReference>
<feature type="compositionally biased region" description="Basic and acidic residues" evidence="4">
    <location>
        <begin position="63"/>
        <end position="73"/>
    </location>
</feature>
<dbReference type="InterPro" id="IPR003959">
    <property type="entry name" value="ATPase_AAA_core"/>
</dbReference>